<feature type="region of interest" description="Disordered" evidence="1">
    <location>
        <begin position="113"/>
        <end position="134"/>
    </location>
</feature>
<sequence>MASTNSLFSTAVISGSSSAPNLRDMIPSTASPSVLEGIGGVPSIRPLETLHNALSLKQLDAFLETMTAAPMFKTPASSPPKYPSTPLPTPVQTPQNSIPEKFINWSGQSSMTSSLSAMSSGGPPSPNISETFSKGYSSTDMSASINSTDELGILGATAELCQMFPTLDADLCAVSHQLTLESLPLSCTDISQGASGELTPISTGSDFDFNTNDATKGSSTNEIGTEDSDEETTVSATADVSFPADGFLSMDNLKSFNVANEPFKKSLENYQTSVMNIKRKLSEKCTSEDFGCSTGATPKASGRSPRIQKQISAYERETRKMSAREPLQRESLPHYCTSADDINRSVAESEAVAEKKIDKEAKTKSCANLKIFSSNPGALVVKEKFIAPPKRVANSFHGKTQFSQNADLFRRTISQGVVTNLPADAPANRFTTTIVPEACHEGQARATKED</sequence>
<name>A0A6B2EJR6_9DIPT</name>
<organism evidence="2">
    <name type="scientific">Phlebotomus kandelakii</name>
    <dbReference type="NCBI Taxonomy" id="1109342"/>
    <lineage>
        <taxon>Eukaryota</taxon>
        <taxon>Metazoa</taxon>
        <taxon>Ecdysozoa</taxon>
        <taxon>Arthropoda</taxon>
        <taxon>Hexapoda</taxon>
        <taxon>Insecta</taxon>
        <taxon>Pterygota</taxon>
        <taxon>Neoptera</taxon>
        <taxon>Endopterygota</taxon>
        <taxon>Diptera</taxon>
        <taxon>Nematocera</taxon>
        <taxon>Psychodoidea</taxon>
        <taxon>Psychodidae</taxon>
        <taxon>Phlebotomus</taxon>
        <taxon>Larroussius</taxon>
    </lineage>
</organism>
<feature type="compositionally biased region" description="Pro residues" evidence="1">
    <location>
        <begin position="77"/>
        <end position="91"/>
    </location>
</feature>
<protein>
    <submittedName>
        <fullName evidence="2">Putative signal peptide protein</fullName>
    </submittedName>
</protein>
<feature type="compositionally biased region" description="Low complexity" evidence="1">
    <location>
        <begin position="113"/>
        <end position="122"/>
    </location>
</feature>
<evidence type="ECO:0000256" key="1">
    <source>
        <dbReference type="SAM" id="MobiDB-lite"/>
    </source>
</evidence>
<feature type="region of interest" description="Disordered" evidence="1">
    <location>
        <begin position="73"/>
        <end position="93"/>
    </location>
</feature>
<feature type="region of interest" description="Disordered" evidence="1">
    <location>
        <begin position="198"/>
        <end position="233"/>
    </location>
</feature>
<feature type="compositionally biased region" description="Polar residues" evidence="1">
    <location>
        <begin position="198"/>
        <end position="223"/>
    </location>
</feature>
<dbReference type="AlphaFoldDB" id="A0A6B2EJR6"/>
<reference evidence="2" key="1">
    <citation type="submission" date="2019-10" db="EMBL/GenBank/DDBJ databases">
        <title>Short sand fly seasons in Tbilisi, Georgia, hinder development of host immunity to saliva of the visceral leishmaniasis vector Phlebotomus kandelakii.</title>
        <authorList>
            <person name="Oliveira F."/>
            <person name="Giorgobiani E."/>
            <person name="Guimaraes-Costa A.B."/>
            <person name="Abdeladhim M."/>
            <person name="Oristian J."/>
            <person name="Tskhvaradze L."/>
            <person name="Tsertsvadze N."/>
            <person name="Zakalashvili M."/>
            <person name="Valenzuela J.G."/>
            <person name="Kamhawi S."/>
        </authorList>
    </citation>
    <scope>NUCLEOTIDE SEQUENCE</scope>
    <source>
        <strain evidence="2">Wild-capture in Tbilisi</strain>
        <tissue evidence="2">Salivary glands</tissue>
    </source>
</reference>
<proteinExistence type="predicted"/>
<evidence type="ECO:0000313" key="2">
    <source>
        <dbReference type="EMBL" id="NBJ62188.1"/>
    </source>
</evidence>
<dbReference type="EMBL" id="GIFK01004485">
    <property type="protein sequence ID" value="NBJ62188.1"/>
    <property type="molecule type" value="Transcribed_RNA"/>
</dbReference>
<accession>A0A6B2EJR6</accession>